<evidence type="ECO:0000256" key="5">
    <source>
        <dbReference type="ARBA" id="ARBA00022989"/>
    </source>
</evidence>
<gene>
    <name evidence="8" type="ORF">C0V70_18620</name>
</gene>
<evidence type="ECO:0000313" key="8">
    <source>
        <dbReference type="EMBL" id="AUO00083.1"/>
    </source>
</evidence>
<evidence type="ECO:0000256" key="1">
    <source>
        <dbReference type="ARBA" id="ARBA00004651"/>
    </source>
</evidence>
<feature type="transmembrane region" description="Helical" evidence="7">
    <location>
        <begin position="218"/>
        <end position="236"/>
    </location>
</feature>
<dbReference type="PROSITE" id="PS50928">
    <property type="entry name" value="ABC_TM1"/>
    <property type="match status" value="1"/>
</dbReference>
<evidence type="ECO:0000256" key="6">
    <source>
        <dbReference type="ARBA" id="ARBA00023136"/>
    </source>
</evidence>
<sequence length="246" mass="28074">MKNFLLSTLTILLMALLWELLAFKQIVDVQFFPPPHLFIAKMFELLKGDFFHNDLCNSLWRFFLASLISIPLACFLGLEAGASKIADRIINPFLALTYPLPKVAIFPLILLIFGLGDSSKVILIAIGMFYLIYINVRNGTKRILTSPLMDIVHVYKISGWNYYYHFLLKGIFRDFLVGLKAALGYGLLLVVVSEFSVSKNGIGHFIWQAWDQFRIIDMYAGVLILCLLGLCFSYVLDTIIDKWTRT</sequence>
<dbReference type="Pfam" id="PF00528">
    <property type="entry name" value="BPD_transp_1"/>
    <property type="match status" value="1"/>
</dbReference>
<evidence type="ECO:0000313" key="9">
    <source>
        <dbReference type="Proteomes" id="UP000235584"/>
    </source>
</evidence>
<dbReference type="GO" id="GO:0005886">
    <property type="term" value="C:plasma membrane"/>
    <property type="evidence" value="ECO:0007669"/>
    <property type="project" value="UniProtKB-SubCell"/>
</dbReference>
<feature type="transmembrane region" description="Helical" evidence="7">
    <location>
        <begin position="90"/>
        <end position="113"/>
    </location>
</feature>
<keyword evidence="3" id="KW-1003">Cell membrane</keyword>
<feature type="transmembrane region" description="Helical" evidence="7">
    <location>
        <begin position="59"/>
        <end position="78"/>
    </location>
</feature>
<dbReference type="Gene3D" id="1.10.3720.10">
    <property type="entry name" value="MetI-like"/>
    <property type="match status" value="1"/>
</dbReference>
<dbReference type="InterPro" id="IPR035906">
    <property type="entry name" value="MetI-like_sf"/>
</dbReference>
<dbReference type="GO" id="GO:0055085">
    <property type="term" value="P:transmembrane transport"/>
    <property type="evidence" value="ECO:0007669"/>
    <property type="project" value="InterPro"/>
</dbReference>
<dbReference type="AlphaFoldDB" id="A0A2K9NX54"/>
<keyword evidence="5 7" id="KW-1133">Transmembrane helix</keyword>
<evidence type="ECO:0000256" key="4">
    <source>
        <dbReference type="ARBA" id="ARBA00022692"/>
    </source>
</evidence>
<organism evidence="8 9">
    <name type="scientific">Bacteriovorax stolpii</name>
    <name type="common">Bdellovibrio stolpii</name>
    <dbReference type="NCBI Taxonomy" id="960"/>
    <lineage>
        <taxon>Bacteria</taxon>
        <taxon>Pseudomonadati</taxon>
        <taxon>Bdellovibrionota</taxon>
        <taxon>Bacteriovoracia</taxon>
        <taxon>Bacteriovoracales</taxon>
        <taxon>Bacteriovoracaceae</taxon>
        <taxon>Bacteriovorax</taxon>
    </lineage>
</organism>
<dbReference type="InterPro" id="IPR000515">
    <property type="entry name" value="MetI-like"/>
</dbReference>
<keyword evidence="6 7" id="KW-0472">Membrane</keyword>
<evidence type="ECO:0000256" key="3">
    <source>
        <dbReference type="ARBA" id="ARBA00022475"/>
    </source>
</evidence>
<keyword evidence="2 7" id="KW-0813">Transport</keyword>
<feature type="transmembrane region" description="Helical" evidence="7">
    <location>
        <begin position="175"/>
        <end position="197"/>
    </location>
</feature>
<reference evidence="8 9" key="1">
    <citation type="submission" date="2018-01" db="EMBL/GenBank/DDBJ databases">
        <title>Complete genome sequence of Bacteriovorax stolpii DSM12778.</title>
        <authorList>
            <person name="Tang B."/>
            <person name="Chang J."/>
        </authorList>
    </citation>
    <scope>NUCLEOTIDE SEQUENCE [LARGE SCALE GENOMIC DNA]</scope>
    <source>
        <strain evidence="8 9">DSM 12778</strain>
    </source>
</reference>
<comment type="subcellular location">
    <subcellularLocation>
        <location evidence="1 7">Cell membrane</location>
        <topology evidence="1 7">Multi-pass membrane protein</topology>
    </subcellularLocation>
</comment>
<evidence type="ECO:0000256" key="7">
    <source>
        <dbReference type="RuleBase" id="RU363032"/>
    </source>
</evidence>
<dbReference type="RefSeq" id="WP_102245370.1">
    <property type="nucleotide sequence ID" value="NZ_CP025704.1"/>
</dbReference>
<name>A0A2K9NX54_BACTC</name>
<dbReference type="Proteomes" id="UP000235584">
    <property type="component" value="Chromosome"/>
</dbReference>
<proteinExistence type="inferred from homology"/>
<dbReference type="SUPFAM" id="SSF161098">
    <property type="entry name" value="MetI-like"/>
    <property type="match status" value="1"/>
</dbReference>
<evidence type="ECO:0000256" key="2">
    <source>
        <dbReference type="ARBA" id="ARBA00022448"/>
    </source>
</evidence>
<dbReference type="KEGG" id="bsto:C0V70_18620"/>
<dbReference type="PANTHER" id="PTHR30151:SF0">
    <property type="entry name" value="ABC TRANSPORTER PERMEASE PROTEIN MJ0413-RELATED"/>
    <property type="match status" value="1"/>
</dbReference>
<keyword evidence="9" id="KW-1185">Reference proteome</keyword>
<dbReference type="PANTHER" id="PTHR30151">
    <property type="entry name" value="ALKANE SULFONATE ABC TRANSPORTER-RELATED, MEMBRANE SUBUNIT"/>
    <property type="match status" value="1"/>
</dbReference>
<dbReference type="OrthoDB" id="9799271at2"/>
<accession>A0A2K9NX54</accession>
<protein>
    <submittedName>
        <fullName evidence="8">Taurine ABC transporter permease</fullName>
    </submittedName>
</protein>
<comment type="similarity">
    <text evidence="7">Belongs to the binding-protein-dependent transport system permease family.</text>
</comment>
<keyword evidence="4 7" id="KW-0812">Transmembrane</keyword>
<feature type="transmembrane region" description="Helical" evidence="7">
    <location>
        <begin position="119"/>
        <end position="136"/>
    </location>
</feature>
<dbReference type="EMBL" id="CP025704">
    <property type="protein sequence ID" value="AUO00083.1"/>
    <property type="molecule type" value="Genomic_DNA"/>
</dbReference>